<reference evidence="1" key="1">
    <citation type="journal article" date="2019" name="bioRxiv">
        <title>The Genome of the Zebra Mussel, Dreissena polymorpha: A Resource for Invasive Species Research.</title>
        <authorList>
            <person name="McCartney M.A."/>
            <person name="Auch B."/>
            <person name="Kono T."/>
            <person name="Mallez S."/>
            <person name="Zhang Y."/>
            <person name="Obille A."/>
            <person name="Becker A."/>
            <person name="Abrahante J.E."/>
            <person name="Garbe J."/>
            <person name="Badalamenti J.P."/>
            <person name="Herman A."/>
            <person name="Mangelson H."/>
            <person name="Liachko I."/>
            <person name="Sullivan S."/>
            <person name="Sone E.D."/>
            <person name="Koren S."/>
            <person name="Silverstein K.A.T."/>
            <person name="Beckman K.B."/>
            <person name="Gohl D.M."/>
        </authorList>
    </citation>
    <scope>NUCLEOTIDE SEQUENCE</scope>
    <source>
        <strain evidence="1">Duluth1</strain>
        <tissue evidence="1">Whole animal</tissue>
    </source>
</reference>
<proteinExistence type="predicted"/>
<dbReference type="Proteomes" id="UP000828390">
    <property type="component" value="Unassembled WGS sequence"/>
</dbReference>
<evidence type="ECO:0000313" key="1">
    <source>
        <dbReference type="EMBL" id="KAH3877081.1"/>
    </source>
</evidence>
<organism evidence="1 2">
    <name type="scientific">Dreissena polymorpha</name>
    <name type="common">Zebra mussel</name>
    <name type="synonym">Mytilus polymorpha</name>
    <dbReference type="NCBI Taxonomy" id="45954"/>
    <lineage>
        <taxon>Eukaryota</taxon>
        <taxon>Metazoa</taxon>
        <taxon>Spiralia</taxon>
        <taxon>Lophotrochozoa</taxon>
        <taxon>Mollusca</taxon>
        <taxon>Bivalvia</taxon>
        <taxon>Autobranchia</taxon>
        <taxon>Heteroconchia</taxon>
        <taxon>Euheterodonta</taxon>
        <taxon>Imparidentia</taxon>
        <taxon>Neoheterodontei</taxon>
        <taxon>Myida</taxon>
        <taxon>Dreissenoidea</taxon>
        <taxon>Dreissenidae</taxon>
        <taxon>Dreissena</taxon>
    </lineage>
</organism>
<reference evidence="1" key="2">
    <citation type="submission" date="2020-11" db="EMBL/GenBank/DDBJ databases">
        <authorList>
            <person name="McCartney M.A."/>
            <person name="Auch B."/>
            <person name="Kono T."/>
            <person name="Mallez S."/>
            <person name="Becker A."/>
            <person name="Gohl D.M."/>
            <person name="Silverstein K.A.T."/>
            <person name="Koren S."/>
            <person name="Bechman K.B."/>
            <person name="Herman A."/>
            <person name="Abrahante J.E."/>
            <person name="Garbe J."/>
        </authorList>
    </citation>
    <scope>NUCLEOTIDE SEQUENCE</scope>
    <source>
        <strain evidence="1">Duluth1</strain>
        <tissue evidence="1">Whole animal</tissue>
    </source>
</reference>
<gene>
    <name evidence="1" type="ORF">DPMN_000937</name>
</gene>
<accession>A0A9D4RPX7</accession>
<name>A0A9D4RPX7_DREPO</name>
<dbReference type="EMBL" id="JAIWYP010000001">
    <property type="protein sequence ID" value="KAH3877081.1"/>
    <property type="molecule type" value="Genomic_DNA"/>
</dbReference>
<keyword evidence="2" id="KW-1185">Reference proteome</keyword>
<dbReference type="AlphaFoldDB" id="A0A9D4RPX7"/>
<sequence length="179" mass="20361">MTFHEKISRTFKCDGLTHRAQTTRDKNALAPFNEDLNINVTFRVLRPPNGHFFQQTRTILELIKDIIQTNILTNFHEDLINMISRVLTRKNAPPPSGHVFQPSETIFNLVQDIIGTNLLTSGHTINVASREKCPTPGDHVFQPSGTIFNLVQDIIGTNLLTKFLASRVLTRQIMTLHYE</sequence>
<evidence type="ECO:0000313" key="2">
    <source>
        <dbReference type="Proteomes" id="UP000828390"/>
    </source>
</evidence>
<protein>
    <submittedName>
        <fullName evidence="1">Uncharacterized protein</fullName>
    </submittedName>
</protein>
<comment type="caution">
    <text evidence="1">The sequence shown here is derived from an EMBL/GenBank/DDBJ whole genome shotgun (WGS) entry which is preliminary data.</text>
</comment>